<dbReference type="InterPro" id="IPR018060">
    <property type="entry name" value="HTH_AraC"/>
</dbReference>
<dbReference type="SMART" id="SM00342">
    <property type="entry name" value="HTH_ARAC"/>
    <property type="match status" value="1"/>
</dbReference>
<protein>
    <recommendedName>
        <fullName evidence="4">HTH araC/xylS-type domain-containing protein</fullName>
    </recommendedName>
</protein>
<evidence type="ECO:0000313" key="6">
    <source>
        <dbReference type="Proteomes" id="UP000050471"/>
    </source>
</evidence>
<evidence type="ECO:0000256" key="2">
    <source>
        <dbReference type="ARBA" id="ARBA00023125"/>
    </source>
</evidence>
<dbReference type="PANTHER" id="PTHR47894:SF1">
    <property type="entry name" value="HTH-TYPE TRANSCRIPTIONAL REGULATOR VQSM"/>
    <property type="match status" value="1"/>
</dbReference>
<dbReference type="PROSITE" id="PS01124">
    <property type="entry name" value="HTH_ARAC_FAMILY_2"/>
    <property type="match status" value="1"/>
</dbReference>
<keyword evidence="2" id="KW-0238">DNA-binding</keyword>
<dbReference type="GO" id="GO:0000976">
    <property type="term" value="F:transcription cis-regulatory region binding"/>
    <property type="evidence" value="ECO:0007669"/>
    <property type="project" value="TreeGrafter"/>
</dbReference>
<keyword evidence="1" id="KW-0805">Transcription regulation</keyword>
<sequence>MSSAPIPAAFAAEAIECGRLAGVDMGALIQDLGIPEQDLHHLTPDQFGQIWLELSFRMRDEFFGLAARPMRPGSFTLLGHATRHAPTLEVAVARALRFLTVVLEDPAGTLSVEGRHAEVTLREEGAPKSAFAYRLYFTILHALNCWLIGERIPIQRIQFPCAAPEGTNDYGDFFGVPVAFSAPVARLEFERKYLRKPINRSDRALKVFLKSAPTAFLSGYRHGDGIKARVVAELSLGEVGGWPGVDEIAQRLGLSTSTLHRRLKDAGQSFGEIKEERRRNLALSLLKKTDLPVAEIAGRVGYAEPSAFFRAFQRWFGTTPGAIRNRG</sequence>
<dbReference type="InterPro" id="IPR009057">
    <property type="entry name" value="Homeodomain-like_sf"/>
</dbReference>
<evidence type="ECO:0000256" key="1">
    <source>
        <dbReference type="ARBA" id="ARBA00023015"/>
    </source>
</evidence>
<comment type="caution">
    <text evidence="5">The sequence shown here is derived from an EMBL/GenBank/DDBJ whole genome shotgun (WGS) entry which is preliminary data.</text>
</comment>
<dbReference type="InterPro" id="IPR020449">
    <property type="entry name" value="Tscrpt_reg_AraC-type_HTH"/>
</dbReference>
<evidence type="ECO:0000313" key="5">
    <source>
        <dbReference type="EMBL" id="KPN61851.1"/>
    </source>
</evidence>
<keyword evidence="6" id="KW-1185">Reference proteome</keyword>
<dbReference type="Proteomes" id="UP000050471">
    <property type="component" value="Unassembled WGS sequence"/>
</dbReference>
<reference evidence="5 6" key="1">
    <citation type="submission" date="2015-09" db="EMBL/GenBank/DDBJ databases">
        <title>Draft genome sequence of Aliiroseovarius crassostreae CV919-312TSm, the causative agent of Roseovarius Oyster Disease (formerly Juvenile Oyster Disease).</title>
        <authorList>
            <person name="Kessner L."/>
            <person name="Spinard E."/>
            <person name="Nelson D."/>
        </authorList>
    </citation>
    <scope>NUCLEOTIDE SEQUENCE [LARGE SCALE GENOMIC DNA]</scope>
    <source>
        <strain evidence="5 6">CV919-312</strain>
    </source>
</reference>
<dbReference type="PANTHER" id="PTHR47894">
    <property type="entry name" value="HTH-TYPE TRANSCRIPTIONAL REGULATOR GADX"/>
    <property type="match status" value="1"/>
</dbReference>
<dbReference type="SUPFAM" id="SSF46689">
    <property type="entry name" value="Homeodomain-like"/>
    <property type="match status" value="1"/>
</dbReference>
<dbReference type="GO" id="GO:0005829">
    <property type="term" value="C:cytosol"/>
    <property type="evidence" value="ECO:0007669"/>
    <property type="project" value="TreeGrafter"/>
</dbReference>
<evidence type="ECO:0000259" key="4">
    <source>
        <dbReference type="PROSITE" id="PS01124"/>
    </source>
</evidence>
<dbReference type="Pfam" id="PF12833">
    <property type="entry name" value="HTH_18"/>
    <property type="match status" value="1"/>
</dbReference>
<feature type="domain" description="HTH araC/xylS-type" evidence="4">
    <location>
        <begin position="245"/>
        <end position="326"/>
    </location>
</feature>
<dbReference type="GO" id="GO:0003700">
    <property type="term" value="F:DNA-binding transcription factor activity"/>
    <property type="evidence" value="ECO:0007669"/>
    <property type="project" value="InterPro"/>
</dbReference>
<organism evidence="5 6">
    <name type="scientific">Aliiroseovarius crassostreae</name>
    <dbReference type="NCBI Taxonomy" id="154981"/>
    <lineage>
        <taxon>Bacteria</taxon>
        <taxon>Pseudomonadati</taxon>
        <taxon>Pseudomonadota</taxon>
        <taxon>Alphaproteobacteria</taxon>
        <taxon>Rhodobacterales</taxon>
        <taxon>Paracoccaceae</taxon>
        <taxon>Aliiroseovarius</taxon>
    </lineage>
</organism>
<gene>
    <name evidence="5" type="ORF">AKJ29_03895</name>
</gene>
<dbReference type="PRINTS" id="PR00032">
    <property type="entry name" value="HTHARAC"/>
</dbReference>
<dbReference type="STRING" id="154981.AKJ29_03895"/>
<name>A0A0N8IB16_9RHOB</name>
<dbReference type="AlphaFoldDB" id="A0A0N8IB16"/>
<dbReference type="Pfam" id="PF12625">
    <property type="entry name" value="Arabinose_bd"/>
    <property type="match status" value="1"/>
</dbReference>
<dbReference type="EMBL" id="LKBA01000024">
    <property type="protein sequence ID" value="KPN61851.1"/>
    <property type="molecule type" value="Genomic_DNA"/>
</dbReference>
<keyword evidence="3" id="KW-0804">Transcription</keyword>
<dbReference type="InterPro" id="IPR032687">
    <property type="entry name" value="AraC-type_N"/>
</dbReference>
<evidence type="ECO:0000256" key="3">
    <source>
        <dbReference type="ARBA" id="ARBA00023163"/>
    </source>
</evidence>
<proteinExistence type="predicted"/>
<dbReference type="Gene3D" id="1.10.10.60">
    <property type="entry name" value="Homeodomain-like"/>
    <property type="match status" value="1"/>
</dbReference>
<accession>A0A0N8IB16</accession>